<dbReference type="PANTHER" id="PTHR31116">
    <property type="entry name" value="OS04G0501200 PROTEIN"/>
    <property type="match status" value="1"/>
</dbReference>
<evidence type="ECO:0000313" key="3">
    <source>
        <dbReference type="EMBL" id="OIT05633.1"/>
    </source>
</evidence>
<organism evidence="3 4">
    <name type="scientific">Nicotiana attenuata</name>
    <name type="common">Coyote tobacco</name>
    <dbReference type="NCBI Taxonomy" id="49451"/>
    <lineage>
        <taxon>Eukaryota</taxon>
        <taxon>Viridiplantae</taxon>
        <taxon>Streptophyta</taxon>
        <taxon>Embryophyta</taxon>
        <taxon>Tracheophyta</taxon>
        <taxon>Spermatophyta</taxon>
        <taxon>Magnoliopsida</taxon>
        <taxon>eudicotyledons</taxon>
        <taxon>Gunneridae</taxon>
        <taxon>Pentapetalae</taxon>
        <taxon>asterids</taxon>
        <taxon>lamiids</taxon>
        <taxon>Solanales</taxon>
        <taxon>Solanaceae</taxon>
        <taxon>Nicotianoideae</taxon>
        <taxon>Nicotianeae</taxon>
        <taxon>Nicotiana</taxon>
    </lineage>
</organism>
<feature type="region of interest" description="Disordered" evidence="2">
    <location>
        <begin position="1"/>
        <end position="29"/>
    </location>
</feature>
<accession>A0A1J6JF06</accession>
<reference evidence="3" key="1">
    <citation type="submission" date="2016-11" db="EMBL/GenBank/DDBJ databases">
        <title>The genome of Nicotiana attenuata.</title>
        <authorList>
            <person name="Xu S."/>
            <person name="Brockmoeller T."/>
            <person name="Gaquerel E."/>
            <person name="Navarro A."/>
            <person name="Kuhl H."/>
            <person name="Gase K."/>
            <person name="Ling Z."/>
            <person name="Zhou W."/>
            <person name="Kreitzer C."/>
            <person name="Stanke M."/>
            <person name="Tang H."/>
            <person name="Lyons E."/>
            <person name="Pandey P."/>
            <person name="Pandey S.P."/>
            <person name="Timmermann B."/>
            <person name="Baldwin I.T."/>
        </authorList>
    </citation>
    <scope>NUCLEOTIDE SEQUENCE [LARGE SCALE GENOMIC DNA]</scope>
    <source>
        <strain evidence="3">UT</strain>
    </source>
</reference>
<proteinExistence type="predicted"/>
<dbReference type="GO" id="GO:0006284">
    <property type="term" value="P:base-excision repair"/>
    <property type="evidence" value="ECO:0007669"/>
    <property type="project" value="InterPro"/>
</dbReference>
<dbReference type="Gramene" id="OIT05633">
    <property type="protein sequence ID" value="OIT05633"/>
    <property type="gene ID" value="A4A49_14405"/>
</dbReference>
<evidence type="ECO:0000256" key="1">
    <source>
        <dbReference type="PIRSR" id="PIRSR605019-1"/>
    </source>
</evidence>
<evidence type="ECO:0000313" key="4">
    <source>
        <dbReference type="Proteomes" id="UP000187609"/>
    </source>
</evidence>
<keyword evidence="1" id="KW-0862">Zinc</keyword>
<feature type="binding site" evidence="1">
    <location>
        <position position="122"/>
    </location>
    <ligand>
        <name>Zn(2+)</name>
        <dbReference type="ChEBI" id="CHEBI:29105"/>
    </ligand>
</feature>
<dbReference type="Pfam" id="PF03352">
    <property type="entry name" value="Adenine_glyco"/>
    <property type="match status" value="1"/>
</dbReference>
<dbReference type="PANTHER" id="PTHR31116:SF38">
    <property type="entry name" value="DNA-3-METHYLADENINE GLYCOSYLASE 1-LIKE"/>
    <property type="match status" value="1"/>
</dbReference>
<dbReference type="EMBL" id="MJEQ01037184">
    <property type="protein sequence ID" value="OIT05633.1"/>
    <property type="molecule type" value="Genomic_DNA"/>
</dbReference>
<keyword evidence="1" id="KW-0479">Metal-binding</keyword>
<feature type="binding site" evidence="1">
    <location>
        <position position="107"/>
    </location>
    <ligand>
        <name>Zn(2+)</name>
        <dbReference type="ChEBI" id="CHEBI:29105"/>
    </ligand>
</feature>
<gene>
    <name evidence="3" type="ORF">A4A49_14405</name>
</gene>
<comment type="caution">
    <text evidence="3">The sequence shown here is derived from an EMBL/GenBank/DDBJ whole genome shotgun (WGS) entry which is preliminary data.</text>
</comment>
<dbReference type="Gene3D" id="1.10.340.30">
    <property type="entry name" value="Hypothetical protein, domain 2"/>
    <property type="match status" value="1"/>
</dbReference>
<dbReference type="InterPro" id="IPR011257">
    <property type="entry name" value="DNA_glycosylase"/>
</dbReference>
<feature type="compositionally biased region" description="Low complexity" evidence="2">
    <location>
        <begin position="17"/>
        <end position="29"/>
    </location>
</feature>
<dbReference type="OMA" id="GSFSCYI"/>
<protein>
    <submittedName>
        <fullName evidence="3">Uncharacterized protein</fullName>
    </submittedName>
</protein>
<sequence length="301" mass="34773">MSKPNVRRSYEIEKYSSSRSSSSSSSKSSKNYNLFYLSKHLKKVYPIELHNTNYSLSSLSLSLSQNSDDQKFSSAFQRRQVPAAIKNVSRSLNYARPCPSEKELMRCSWITSTSDKVYVQFHDECWGVPVYDDHRLFELLSLAGLLMDYNWTEILKRRELIREAFAGFNAKQVAKMGEKEIKEIVSSASLMLAENRVRSIVDNAKCIVKIGKEIGSFSCYMWNHMNYKPIINRFRNARNVPLRTPKAEAISKDLVKRGFRLVGPVIVNSFMQAAGMTIDHLLYCYRHKECVNLAERPWRHV</sequence>
<dbReference type="GO" id="GO:0046872">
    <property type="term" value="F:metal ion binding"/>
    <property type="evidence" value="ECO:0007669"/>
    <property type="project" value="UniProtKB-KW"/>
</dbReference>
<feature type="binding site" evidence="1">
    <location>
        <position position="284"/>
    </location>
    <ligand>
        <name>Zn(2+)</name>
        <dbReference type="ChEBI" id="CHEBI:29105"/>
    </ligand>
</feature>
<evidence type="ECO:0000256" key="2">
    <source>
        <dbReference type="SAM" id="MobiDB-lite"/>
    </source>
</evidence>
<dbReference type="SMR" id="A0A1J6JF06"/>
<feature type="binding site" evidence="1">
    <location>
        <position position="280"/>
    </location>
    <ligand>
        <name>Zn(2+)</name>
        <dbReference type="ChEBI" id="CHEBI:29105"/>
    </ligand>
</feature>
<dbReference type="AlphaFoldDB" id="A0A1J6JF06"/>
<dbReference type="GO" id="GO:0008725">
    <property type="term" value="F:DNA-3-methyladenine glycosylase activity"/>
    <property type="evidence" value="ECO:0007669"/>
    <property type="project" value="InterPro"/>
</dbReference>
<dbReference type="SUPFAM" id="SSF48150">
    <property type="entry name" value="DNA-glycosylase"/>
    <property type="match status" value="1"/>
</dbReference>
<name>A0A1J6JF06_NICAT</name>
<dbReference type="Proteomes" id="UP000187609">
    <property type="component" value="Unassembled WGS sequence"/>
</dbReference>
<keyword evidence="4" id="KW-1185">Reference proteome</keyword>
<dbReference type="InterPro" id="IPR005019">
    <property type="entry name" value="Adenine_glyco"/>
</dbReference>